<sequence>GLSGPLYFPWFDTLETPVILGQCGMASGWRHNPHLIVPASQILRHLEGWKQKVFKEYQLILTKPEIAEIGDS</sequence>
<gene>
    <name evidence="1" type="ORF">GCK32_021889</name>
</gene>
<dbReference type="Proteomes" id="UP001331761">
    <property type="component" value="Unassembled WGS sequence"/>
</dbReference>
<dbReference type="AlphaFoldDB" id="A0AAN8IT07"/>
<reference evidence="1 2" key="1">
    <citation type="submission" date="2019-10" db="EMBL/GenBank/DDBJ databases">
        <title>Assembly and Annotation for the nematode Trichostrongylus colubriformis.</title>
        <authorList>
            <person name="Martin J."/>
        </authorList>
    </citation>
    <scope>NUCLEOTIDE SEQUENCE [LARGE SCALE GENOMIC DNA]</scope>
    <source>
        <strain evidence="1">G859</strain>
        <tissue evidence="1">Whole worm</tissue>
    </source>
</reference>
<evidence type="ECO:0000313" key="2">
    <source>
        <dbReference type="Proteomes" id="UP001331761"/>
    </source>
</evidence>
<evidence type="ECO:0000313" key="1">
    <source>
        <dbReference type="EMBL" id="KAK5980447.1"/>
    </source>
</evidence>
<protein>
    <submittedName>
        <fullName evidence="1">Uncharacterized protein</fullName>
    </submittedName>
</protein>
<organism evidence="1 2">
    <name type="scientific">Trichostrongylus colubriformis</name>
    <name type="common">Black scour worm</name>
    <dbReference type="NCBI Taxonomy" id="6319"/>
    <lineage>
        <taxon>Eukaryota</taxon>
        <taxon>Metazoa</taxon>
        <taxon>Ecdysozoa</taxon>
        <taxon>Nematoda</taxon>
        <taxon>Chromadorea</taxon>
        <taxon>Rhabditida</taxon>
        <taxon>Rhabditina</taxon>
        <taxon>Rhabditomorpha</taxon>
        <taxon>Strongyloidea</taxon>
        <taxon>Trichostrongylidae</taxon>
        <taxon>Trichostrongylus</taxon>
    </lineage>
</organism>
<dbReference type="EMBL" id="WIXE01007395">
    <property type="protein sequence ID" value="KAK5980447.1"/>
    <property type="molecule type" value="Genomic_DNA"/>
</dbReference>
<comment type="caution">
    <text evidence="1">The sequence shown here is derived from an EMBL/GenBank/DDBJ whole genome shotgun (WGS) entry which is preliminary data.</text>
</comment>
<proteinExistence type="predicted"/>
<name>A0AAN8IT07_TRICO</name>
<keyword evidence="2" id="KW-1185">Reference proteome</keyword>
<accession>A0AAN8IT07</accession>
<feature type="non-terminal residue" evidence="1">
    <location>
        <position position="1"/>
    </location>
</feature>